<evidence type="ECO:0000313" key="2">
    <source>
        <dbReference type="Proteomes" id="UP000605986"/>
    </source>
</evidence>
<dbReference type="AlphaFoldDB" id="A0A8H4NZF5"/>
<proteinExistence type="predicted"/>
<evidence type="ECO:0000313" key="1">
    <source>
        <dbReference type="EMBL" id="KAF4456884.1"/>
    </source>
</evidence>
<dbReference type="Proteomes" id="UP000605986">
    <property type="component" value="Unassembled WGS sequence"/>
</dbReference>
<gene>
    <name evidence="1" type="ORF">F53441_1095</name>
</gene>
<reference evidence="1" key="1">
    <citation type="submission" date="2020-01" db="EMBL/GenBank/DDBJ databases">
        <title>Identification and distribution of gene clusters putatively required for synthesis of sphingolipid metabolism inhibitors in phylogenetically diverse species of the filamentous fungus Fusarium.</title>
        <authorList>
            <person name="Kim H.-S."/>
            <person name="Busman M."/>
            <person name="Brown D.W."/>
            <person name="Divon H."/>
            <person name="Uhlig S."/>
            <person name="Proctor R.H."/>
        </authorList>
    </citation>
    <scope>NUCLEOTIDE SEQUENCE</scope>
    <source>
        <strain evidence="1">NRRL 53441</strain>
    </source>
</reference>
<keyword evidence="2" id="KW-1185">Reference proteome</keyword>
<organism evidence="1 2">
    <name type="scientific">Fusarium austroafricanum</name>
    <dbReference type="NCBI Taxonomy" id="2364996"/>
    <lineage>
        <taxon>Eukaryota</taxon>
        <taxon>Fungi</taxon>
        <taxon>Dikarya</taxon>
        <taxon>Ascomycota</taxon>
        <taxon>Pezizomycotina</taxon>
        <taxon>Sordariomycetes</taxon>
        <taxon>Hypocreomycetidae</taxon>
        <taxon>Hypocreales</taxon>
        <taxon>Nectriaceae</taxon>
        <taxon>Fusarium</taxon>
        <taxon>Fusarium concolor species complex</taxon>
    </lineage>
</organism>
<accession>A0A8H4NZF5</accession>
<sequence length="323" mass="37874">MEDPKPTTTQPATITRTAYIRTIIDRDRQHEYYESNWADISWLINAWVGQKVSSNYYSTPRRLHSEPPPGLRHHYILGYSNPVDVYILDWFLRRVHEGSEFLSLGDFEVFLSEAQIKDPANKDLLQRLQKEGVHVQVVKISTPVDYETDDRCDAVMLTESDYVIETSLLRRSCQTLDVLYKDSLRHGHPQRYNTKELSNQYYKSRLTNKMGHTQKECMFPHGKSEGWKHNHMQAWINYACPSCGKRCKRSKGCKTTGEDWAKDERATAWSEGVDLSAPRPPEFERDWRMLTAEDVCAYYGRDPMASQRFRKWKWRSIDTFSGE</sequence>
<dbReference type="OrthoDB" id="3778483at2759"/>
<name>A0A8H4NZF5_9HYPO</name>
<comment type="caution">
    <text evidence="1">The sequence shown here is derived from an EMBL/GenBank/DDBJ whole genome shotgun (WGS) entry which is preliminary data.</text>
</comment>
<dbReference type="EMBL" id="JAADJG010000044">
    <property type="protein sequence ID" value="KAF4456884.1"/>
    <property type="molecule type" value="Genomic_DNA"/>
</dbReference>
<protein>
    <submittedName>
        <fullName evidence="1">Uncharacterized protein</fullName>
    </submittedName>
</protein>